<evidence type="ECO:0000256" key="1">
    <source>
        <dbReference type="SAM" id="MobiDB-lite"/>
    </source>
</evidence>
<dbReference type="AlphaFoldDB" id="A0A822XMK9"/>
<proteinExistence type="predicted"/>
<organism evidence="2 3">
    <name type="scientific">Nelumbo nucifera</name>
    <name type="common">Sacred lotus</name>
    <dbReference type="NCBI Taxonomy" id="4432"/>
    <lineage>
        <taxon>Eukaryota</taxon>
        <taxon>Viridiplantae</taxon>
        <taxon>Streptophyta</taxon>
        <taxon>Embryophyta</taxon>
        <taxon>Tracheophyta</taxon>
        <taxon>Spermatophyta</taxon>
        <taxon>Magnoliopsida</taxon>
        <taxon>Proteales</taxon>
        <taxon>Nelumbonaceae</taxon>
        <taxon>Nelumbo</taxon>
    </lineage>
</organism>
<evidence type="ECO:0000313" key="2">
    <source>
        <dbReference type="EMBL" id="DAD20005.1"/>
    </source>
</evidence>
<gene>
    <name evidence="2" type="ORF">HUJ06_021468</name>
</gene>
<reference evidence="2 3" key="1">
    <citation type="journal article" date="2020" name="Mol. Biol. Evol.">
        <title>Distinct Expression and Methylation Patterns for Genes with Different Fates following a Single Whole-Genome Duplication in Flowering Plants.</title>
        <authorList>
            <person name="Shi T."/>
            <person name="Rahmani R.S."/>
            <person name="Gugger P.F."/>
            <person name="Wang M."/>
            <person name="Li H."/>
            <person name="Zhang Y."/>
            <person name="Li Z."/>
            <person name="Wang Q."/>
            <person name="Van de Peer Y."/>
            <person name="Marchal K."/>
            <person name="Chen J."/>
        </authorList>
    </citation>
    <scope>NUCLEOTIDE SEQUENCE [LARGE SCALE GENOMIC DNA]</scope>
    <source>
        <tissue evidence="2">Leaf</tissue>
    </source>
</reference>
<feature type="compositionally biased region" description="Polar residues" evidence="1">
    <location>
        <begin position="89"/>
        <end position="99"/>
    </location>
</feature>
<sequence length="128" mass="14587">MEHKNDEVVNDFIWRFHTRILDLKHVLGEDEQVLVQLCLNSIAVEYRVLLENLKIENFIDLHTFSRRTALSPGKLKEKGETITGGLDSHSGTTTTQEGRQVQRKKRAAVPRGSSTRHTPSTRNTHPFG</sequence>
<feature type="compositionally biased region" description="Polar residues" evidence="1">
    <location>
        <begin position="112"/>
        <end position="128"/>
    </location>
</feature>
<feature type="region of interest" description="Disordered" evidence="1">
    <location>
        <begin position="72"/>
        <end position="128"/>
    </location>
</feature>
<comment type="caution">
    <text evidence="2">The sequence shown here is derived from an EMBL/GenBank/DDBJ whole genome shotgun (WGS) entry which is preliminary data.</text>
</comment>
<evidence type="ECO:0000313" key="3">
    <source>
        <dbReference type="Proteomes" id="UP000607653"/>
    </source>
</evidence>
<keyword evidence="3" id="KW-1185">Reference proteome</keyword>
<dbReference type="EMBL" id="DUZY01000001">
    <property type="protein sequence ID" value="DAD20005.1"/>
    <property type="molecule type" value="Genomic_DNA"/>
</dbReference>
<protein>
    <submittedName>
        <fullName evidence="2">Uncharacterized protein</fullName>
    </submittedName>
</protein>
<name>A0A822XMK9_NELNU</name>
<accession>A0A822XMK9</accession>
<dbReference type="Proteomes" id="UP000607653">
    <property type="component" value="Unassembled WGS sequence"/>
</dbReference>